<evidence type="ECO:0000256" key="8">
    <source>
        <dbReference type="SAM" id="Phobius"/>
    </source>
</evidence>
<reference evidence="11" key="1">
    <citation type="submission" date="2018-06" db="EMBL/GenBank/DDBJ databases">
        <authorList>
            <person name="Zhirakovskaya E."/>
        </authorList>
    </citation>
    <scope>NUCLEOTIDE SEQUENCE</scope>
</reference>
<evidence type="ECO:0000256" key="1">
    <source>
        <dbReference type="ARBA" id="ARBA00004141"/>
    </source>
</evidence>
<feature type="transmembrane region" description="Helical" evidence="8">
    <location>
        <begin position="114"/>
        <end position="137"/>
    </location>
</feature>
<dbReference type="GO" id="GO:0005385">
    <property type="term" value="F:zinc ion transmembrane transporter activity"/>
    <property type="evidence" value="ECO:0007669"/>
    <property type="project" value="TreeGrafter"/>
</dbReference>
<dbReference type="InterPro" id="IPR027469">
    <property type="entry name" value="Cation_efflux_TMD_sf"/>
</dbReference>
<evidence type="ECO:0000313" key="11">
    <source>
        <dbReference type="EMBL" id="VAW66538.1"/>
    </source>
</evidence>
<organism evidence="11">
    <name type="scientific">hydrothermal vent metagenome</name>
    <dbReference type="NCBI Taxonomy" id="652676"/>
    <lineage>
        <taxon>unclassified sequences</taxon>
        <taxon>metagenomes</taxon>
        <taxon>ecological metagenomes</taxon>
    </lineage>
</organism>
<proteinExistence type="inferred from homology"/>
<evidence type="ECO:0000259" key="9">
    <source>
        <dbReference type="Pfam" id="PF01545"/>
    </source>
</evidence>
<keyword evidence="4 8" id="KW-0812">Transmembrane</keyword>
<sequence>MSHDHSHDISESGKRLAIVVALNFLITITEVIGGLMSGSLSLLSDALHNFSDGIAVIIAWIAIKLRTLPRSDHYTFGLKRAEVLAAVINAGALVAISIYLFIEAWNRYHSPEPITGSLMTLVATVGLVANIIGTWLLHRGSKESMNLRAAYLHLFSDAISSVGVILGGLAIMFFSVYWIDPLLTILIGLYVLKESMQILWRTLGVFMLAAPPELNMDEIRQVIRKHENIRDVHHIHLWAVAENDIHFEGHIVVDDQMLSQASLLREQLEELLHDQFDINHTTFQFESAVDICKTADLA</sequence>
<comment type="similarity">
    <text evidence="2">Belongs to the cation diffusion facilitator (CDF) transporter (TC 2.A.4) family. SLC30A subfamily.</text>
</comment>
<keyword evidence="6" id="KW-0406">Ion transport</keyword>
<feature type="transmembrane region" description="Helical" evidence="8">
    <location>
        <begin position="158"/>
        <end position="178"/>
    </location>
</feature>
<keyword evidence="5 8" id="KW-1133">Transmembrane helix</keyword>
<dbReference type="Pfam" id="PF01545">
    <property type="entry name" value="Cation_efflux"/>
    <property type="match status" value="1"/>
</dbReference>
<dbReference type="InterPro" id="IPR002524">
    <property type="entry name" value="Cation_efflux"/>
</dbReference>
<keyword evidence="7 8" id="KW-0472">Membrane</keyword>
<feature type="transmembrane region" description="Helical" evidence="8">
    <location>
        <begin position="16"/>
        <end position="40"/>
    </location>
</feature>
<evidence type="ECO:0000256" key="5">
    <source>
        <dbReference type="ARBA" id="ARBA00022989"/>
    </source>
</evidence>
<feature type="transmembrane region" description="Helical" evidence="8">
    <location>
        <begin position="83"/>
        <end position="102"/>
    </location>
</feature>
<dbReference type="GO" id="GO:0005886">
    <property type="term" value="C:plasma membrane"/>
    <property type="evidence" value="ECO:0007669"/>
    <property type="project" value="TreeGrafter"/>
</dbReference>
<feature type="domain" description="Cation efflux protein transmembrane" evidence="9">
    <location>
        <begin position="17"/>
        <end position="205"/>
    </location>
</feature>
<dbReference type="Gene3D" id="3.30.70.1350">
    <property type="entry name" value="Cation efflux protein, cytoplasmic domain"/>
    <property type="match status" value="1"/>
</dbReference>
<gene>
    <name evidence="11" type="ORF">MNBD_GAMMA09-1754</name>
</gene>
<dbReference type="InterPro" id="IPR050681">
    <property type="entry name" value="CDF/SLC30A"/>
</dbReference>
<dbReference type="NCBIfam" id="TIGR01297">
    <property type="entry name" value="CDF"/>
    <property type="match status" value="1"/>
</dbReference>
<comment type="subcellular location">
    <subcellularLocation>
        <location evidence="1">Membrane</location>
        <topology evidence="1">Multi-pass membrane protein</topology>
    </subcellularLocation>
</comment>
<evidence type="ECO:0000259" key="10">
    <source>
        <dbReference type="Pfam" id="PF16916"/>
    </source>
</evidence>
<evidence type="ECO:0000256" key="2">
    <source>
        <dbReference type="ARBA" id="ARBA00008873"/>
    </source>
</evidence>
<dbReference type="EMBL" id="UOFI01000082">
    <property type="protein sequence ID" value="VAW66538.1"/>
    <property type="molecule type" value="Genomic_DNA"/>
</dbReference>
<feature type="transmembrane region" description="Helical" evidence="8">
    <location>
        <begin position="46"/>
        <end position="63"/>
    </location>
</feature>
<feature type="domain" description="Cation efflux protein cytoplasmic" evidence="10">
    <location>
        <begin position="211"/>
        <end position="287"/>
    </location>
</feature>
<dbReference type="PANTHER" id="PTHR11562:SF17">
    <property type="entry name" value="RE54080P-RELATED"/>
    <property type="match status" value="1"/>
</dbReference>
<dbReference type="InterPro" id="IPR027470">
    <property type="entry name" value="Cation_efflux_CTD"/>
</dbReference>
<dbReference type="Pfam" id="PF16916">
    <property type="entry name" value="ZT_dimer"/>
    <property type="match status" value="1"/>
</dbReference>
<dbReference type="SUPFAM" id="SSF161111">
    <property type="entry name" value="Cation efflux protein transmembrane domain-like"/>
    <property type="match status" value="1"/>
</dbReference>
<accession>A0A3B0XE20</accession>
<dbReference type="AlphaFoldDB" id="A0A3B0XE20"/>
<keyword evidence="3" id="KW-0813">Transport</keyword>
<evidence type="ECO:0000256" key="3">
    <source>
        <dbReference type="ARBA" id="ARBA00022448"/>
    </source>
</evidence>
<protein>
    <submittedName>
        <fullName evidence="11">Cobalt-zinc-cadmium resistance protein CzcD</fullName>
    </submittedName>
</protein>
<dbReference type="PANTHER" id="PTHR11562">
    <property type="entry name" value="CATION EFFLUX PROTEIN/ ZINC TRANSPORTER"/>
    <property type="match status" value="1"/>
</dbReference>
<evidence type="ECO:0000256" key="7">
    <source>
        <dbReference type="ARBA" id="ARBA00023136"/>
    </source>
</evidence>
<dbReference type="SUPFAM" id="SSF160240">
    <property type="entry name" value="Cation efflux protein cytoplasmic domain-like"/>
    <property type="match status" value="1"/>
</dbReference>
<evidence type="ECO:0000256" key="6">
    <source>
        <dbReference type="ARBA" id="ARBA00023065"/>
    </source>
</evidence>
<name>A0A3B0XE20_9ZZZZ</name>
<dbReference type="InterPro" id="IPR036837">
    <property type="entry name" value="Cation_efflux_CTD_sf"/>
</dbReference>
<evidence type="ECO:0000256" key="4">
    <source>
        <dbReference type="ARBA" id="ARBA00022692"/>
    </source>
</evidence>
<dbReference type="Gene3D" id="1.20.1510.10">
    <property type="entry name" value="Cation efflux protein transmembrane domain"/>
    <property type="match status" value="1"/>
</dbReference>
<dbReference type="InterPro" id="IPR058533">
    <property type="entry name" value="Cation_efflux_TM"/>
</dbReference>